<evidence type="ECO:0000313" key="3">
    <source>
        <dbReference type="Proteomes" id="UP000663970"/>
    </source>
</evidence>
<feature type="compositionally biased region" description="Basic and acidic residues" evidence="1">
    <location>
        <begin position="14"/>
        <end position="32"/>
    </location>
</feature>
<name>A0ABS3DR65_9BACI</name>
<organism evidence="2 3">
    <name type="scientific">Halobacillus kuroshimensis</name>
    <dbReference type="NCBI Taxonomy" id="302481"/>
    <lineage>
        <taxon>Bacteria</taxon>
        <taxon>Bacillati</taxon>
        <taxon>Bacillota</taxon>
        <taxon>Bacilli</taxon>
        <taxon>Bacillales</taxon>
        <taxon>Bacillaceae</taxon>
        <taxon>Halobacillus</taxon>
    </lineage>
</organism>
<evidence type="ECO:0000256" key="1">
    <source>
        <dbReference type="SAM" id="MobiDB-lite"/>
    </source>
</evidence>
<feature type="region of interest" description="Disordered" evidence="1">
    <location>
        <begin position="1"/>
        <end position="47"/>
    </location>
</feature>
<reference evidence="2 3" key="1">
    <citation type="submission" date="2020-12" db="EMBL/GenBank/DDBJ databases">
        <title>Oil enriched cultivation method for isolating marine PHA-producing bacteria.</title>
        <authorList>
            <person name="Zheng W."/>
            <person name="Yu S."/>
            <person name="Huang Y."/>
        </authorList>
    </citation>
    <scope>NUCLEOTIDE SEQUENCE [LARGE SCALE GENOMIC DNA]</scope>
    <source>
        <strain evidence="2 3">SY-2-6</strain>
    </source>
</reference>
<proteinExistence type="predicted"/>
<keyword evidence="3" id="KW-1185">Reference proteome</keyword>
<dbReference type="EMBL" id="JAEKJY010000001">
    <property type="protein sequence ID" value="MBN8233824.1"/>
    <property type="molecule type" value="Genomic_DNA"/>
</dbReference>
<accession>A0ABS3DR65</accession>
<dbReference type="Proteomes" id="UP000663970">
    <property type="component" value="Unassembled WGS sequence"/>
</dbReference>
<comment type="caution">
    <text evidence="2">The sequence shown here is derived from an EMBL/GenBank/DDBJ whole genome shotgun (WGS) entry which is preliminary data.</text>
</comment>
<evidence type="ECO:0000313" key="2">
    <source>
        <dbReference type="EMBL" id="MBN8233824.1"/>
    </source>
</evidence>
<dbReference type="RefSeq" id="WP_206931827.1">
    <property type="nucleotide sequence ID" value="NZ_JAEKJY010000001.1"/>
</dbReference>
<gene>
    <name evidence="2" type="ORF">JF544_01130</name>
</gene>
<protein>
    <submittedName>
        <fullName evidence="2">Uncharacterized protein</fullName>
    </submittedName>
</protein>
<sequence>MNDAPYHYDGSVQSKEKYEQPEEVVIPKDISRHLSGNPYVNQEDDSL</sequence>